<comment type="caution">
    <text evidence="2">The sequence shown here is derived from an EMBL/GenBank/DDBJ whole genome shotgun (WGS) entry which is preliminary data.</text>
</comment>
<reference evidence="2" key="1">
    <citation type="submission" date="2020-03" db="EMBL/GenBank/DDBJ databases">
        <authorList>
            <person name="Weist P."/>
        </authorList>
    </citation>
    <scope>NUCLEOTIDE SEQUENCE</scope>
</reference>
<sequence>MDGPQACSRWARQPQPQLRHFKKPLVGPLPGPSSHTGRSEAPENSETSPREKGNLGLPVLLTDGSTHLEQIVGSDQAVLSQDTIFCGVKSGAPADAQDTSVREGAKVTGADELFKHNTGVLRVSLPSSDSAAAASSASGVWRSELWAGGTFQSLKMKPQKRLETQRRGDWKSLGANDSLRLDTKLSEFRAPESLRGQCGAEEAQW</sequence>
<name>A0A9N7U642_PLEPL</name>
<evidence type="ECO:0000313" key="2">
    <source>
        <dbReference type="EMBL" id="CAB1425125.1"/>
    </source>
</evidence>
<dbReference type="Proteomes" id="UP001153269">
    <property type="component" value="Unassembled WGS sequence"/>
</dbReference>
<gene>
    <name evidence="2" type="ORF">PLEPLA_LOCUS13055</name>
</gene>
<dbReference type="AlphaFoldDB" id="A0A9N7U642"/>
<evidence type="ECO:0000313" key="3">
    <source>
        <dbReference type="Proteomes" id="UP001153269"/>
    </source>
</evidence>
<organism evidence="2 3">
    <name type="scientific">Pleuronectes platessa</name>
    <name type="common">European plaice</name>
    <dbReference type="NCBI Taxonomy" id="8262"/>
    <lineage>
        <taxon>Eukaryota</taxon>
        <taxon>Metazoa</taxon>
        <taxon>Chordata</taxon>
        <taxon>Craniata</taxon>
        <taxon>Vertebrata</taxon>
        <taxon>Euteleostomi</taxon>
        <taxon>Actinopterygii</taxon>
        <taxon>Neopterygii</taxon>
        <taxon>Teleostei</taxon>
        <taxon>Neoteleostei</taxon>
        <taxon>Acanthomorphata</taxon>
        <taxon>Carangaria</taxon>
        <taxon>Pleuronectiformes</taxon>
        <taxon>Pleuronectoidei</taxon>
        <taxon>Pleuronectidae</taxon>
        <taxon>Pleuronectes</taxon>
    </lineage>
</organism>
<feature type="non-terminal residue" evidence="2">
    <location>
        <position position="1"/>
    </location>
</feature>
<evidence type="ECO:0000256" key="1">
    <source>
        <dbReference type="SAM" id="MobiDB-lite"/>
    </source>
</evidence>
<proteinExistence type="predicted"/>
<feature type="region of interest" description="Disordered" evidence="1">
    <location>
        <begin position="1"/>
        <end position="56"/>
    </location>
</feature>
<protein>
    <submittedName>
        <fullName evidence="2">Uncharacterized protein</fullName>
    </submittedName>
</protein>
<keyword evidence="3" id="KW-1185">Reference proteome</keyword>
<dbReference type="EMBL" id="CADEAL010000779">
    <property type="protein sequence ID" value="CAB1425125.1"/>
    <property type="molecule type" value="Genomic_DNA"/>
</dbReference>
<accession>A0A9N7U642</accession>